<dbReference type="Pfam" id="PF13241">
    <property type="entry name" value="NAD_binding_7"/>
    <property type="match status" value="1"/>
</dbReference>
<evidence type="ECO:0000256" key="7">
    <source>
        <dbReference type="SAM" id="Coils"/>
    </source>
</evidence>
<keyword evidence="3" id="KW-0560">Oxidoreductase</keyword>
<comment type="pathway">
    <text evidence="1">Porphyrin-containing compound metabolism; siroheme biosynthesis; sirohydrochlorin from precorrin-2: step 1/1.</text>
</comment>
<evidence type="ECO:0000256" key="5">
    <source>
        <dbReference type="ARBA" id="ARBA00023244"/>
    </source>
</evidence>
<evidence type="ECO:0000256" key="4">
    <source>
        <dbReference type="ARBA" id="ARBA00023027"/>
    </source>
</evidence>
<dbReference type="Gene3D" id="3.40.50.720">
    <property type="entry name" value="NAD(P)-binding Rossmann-like Domain"/>
    <property type="match status" value="1"/>
</dbReference>
<keyword evidence="5" id="KW-0627">Porphyrin biosynthesis</keyword>
<evidence type="ECO:0000256" key="1">
    <source>
        <dbReference type="ARBA" id="ARBA00005010"/>
    </source>
</evidence>
<evidence type="ECO:0000259" key="8">
    <source>
        <dbReference type="Pfam" id="PF14824"/>
    </source>
</evidence>
<dbReference type="RefSeq" id="WP_209454322.1">
    <property type="nucleotide sequence ID" value="NZ_JAGGLT010000024.1"/>
</dbReference>
<keyword evidence="7" id="KW-0175">Coiled coil</keyword>
<dbReference type="EMBL" id="JAGGLT010000024">
    <property type="protein sequence ID" value="MBP2072579.1"/>
    <property type="molecule type" value="Genomic_DNA"/>
</dbReference>
<dbReference type="EC" id="1.3.1.76" evidence="2"/>
<keyword evidence="10" id="KW-1185">Reference proteome</keyword>
<dbReference type="Gene3D" id="1.10.8.610">
    <property type="entry name" value="SirC, precorrin-2 dehydrogenase, C-terminal helical domain-like"/>
    <property type="match status" value="1"/>
</dbReference>
<keyword evidence="4" id="KW-0520">NAD</keyword>
<feature type="domain" description="Siroheme synthase central" evidence="8">
    <location>
        <begin position="120"/>
        <end position="144"/>
    </location>
</feature>
<gene>
    <name evidence="9" type="ORF">J2Z80_002119</name>
</gene>
<evidence type="ECO:0000256" key="6">
    <source>
        <dbReference type="ARBA" id="ARBA00047561"/>
    </source>
</evidence>
<organism evidence="9 10">
    <name type="scientific">Thermoanaerobacterium butyriciformans</name>
    <dbReference type="NCBI Taxonomy" id="1702242"/>
    <lineage>
        <taxon>Bacteria</taxon>
        <taxon>Bacillati</taxon>
        <taxon>Bacillota</taxon>
        <taxon>Clostridia</taxon>
        <taxon>Thermoanaerobacterales</taxon>
        <taxon>Thermoanaerobacteraceae</taxon>
        <taxon>Thermoanaerobacterium</taxon>
    </lineage>
</organism>
<dbReference type="PANTHER" id="PTHR35330:SF1">
    <property type="entry name" value="SIROHEME BIOSYNTHESIS PROTEIN MET8"/>
    <property type="match status" value="1"/>
</dbReference>
<sequence length="195" mass="22180">MAYYPIMLNILNKKCLVIGGGKVAYRKILSLLEFGATVTALSSYFTDEILELPKNHKVNLIRRSYQKNDVDNYFLVVVATNDRIINKEISNECKKKNILVNVVDDKELSTFIVPSVMKKGDLTISVSTNGKSPLLAKRIKEMLGNMFEDDVENLIAELSNLRDKLKTTSATQEEKIKLYDDIINKYNILRGNDKK</sequence>
<dbReference type="InterPro" id="IPR042518">
    <property type="entry name" value="SirC_C"/>
</dbReference>
<reference evidence="9" key="1">
    <citation type="submission" date="2021-03" db="EMBL/GenBank/DDBJ databases">
        <title>Genomic Encyclopedia of Type Strains, Phase IV (KMG-IV): sequencing the most valuable type-strain genomes for metagenomic binning, comparative biology and taxonomic classification.</title>
        <authorList>
            <person name="Goeker M."/>
        </authorList>
    </citation>
    <scope>NUCLEOTIDE SEQUENCE</scope>
    <source>
        <strain evidence="9">DSM 101588</strain>
    </source>
</reference>
<comment type="catalytic activity">
    <reaction evidence="6">
        <text>precorrin-2 + NAD(+) = sirohydrochlorin + NADH + 2 H(+)</text>
        <dbReference type="Rhea" id="RHEA:15613"/>
        <dbReference type="ChEBI" id="CHEBI:15378"/>
        <dbReference type="ChEBI" id="CHEBI:57540"/>
        <dbReference type="ChEBI" id="CHEBI:57945"/>
        <dbReference type="ChEBI" id="CHEBI:58351"/>
        <dbReference type="ChEBI" id="CHEBI:58827"/>
        <dbReference type="EC" id="1.3.1.76"/>
    </reaction>
</comment>
<dbReference type="SUPFAM" id="SSF51735">
    <property type="entry name" value="NAD(P)-binding Rossmann-fold domains"/>
    <property type="match status" value="1"/>
</dbReference>
<evidence type="ECO:0000256" key="2">
    <source>
        <dbReference type="ARBA" id="ARBA00012400"/>
    </source>
</evidence>
<dbReference type="InterPro" id="IPR028281">
    <property type="entry name" value="Sirohaem_synthase_central"/>
</dbReference>
<protein>
    <recommendedName>
        <fullName evidence="2">precorrin-2 dehydrogenase</fullName>
        <ecNumber evidence="2">1.3.1.76</ecNumber>
    </recommendedName>
</protein>
<feature type="coiled-coil region" evidence="7">
    <location>
        <begin position="144"/>
        <end position="175"/>
    </location>
</feature>
<accession>A0ABS4NFX6</accession>
<dbReference type="InterPro" id="IPR028161">
    <property type="entry name" value="Met8-like"/>
</dbReference>
<evidence type="ECO:0000313" key="9">
    <source>
        <dbReference type="EMBL" id="MBP2072579.1"/>
    </source>
</evidence>
<name>A0ABS4NFX6_9THEO</name>
<dbReference type="InterPro" id="IPR036291">
    <property type="entry name" value="NAD(P)-bd_dom_sf"/>
</dbReference>
<proteinExistence type="predicted"/>
<comment type="caution">
    <text evidence="9">The sequence shown here is derived from an EMBL/GenBank/DDBJ whole genome shotgun (WGS) entry which is preliminary data.</text>
</comment>
<dbReference type="Proteomes" id="UP001166402">
    <property type="component" value="Unassembled WGS sequence"/>
</dbReference>
<dbReference type="PANTHER" id="PTHR35330">
    <property type="entry name" value="SIROHEME BIOSYNTHESIS PROTEIN MET8"/>
    <property type="match status" value="1"/>
</dbReference>
<evidence type="ECO:0000313" key="10">
    <source>
        <dbReference type="Proteomes" id="UP001166402"/>
    </source>
</evidence>
<dbReference type="NCBIfam" id="TIGR01470">
    <property type="entry name" value="cysG_Nterm"/>
    <property type="match status" value="1"/>
</dbReference>
<dbReference type="InterPro" id="IPR006367">
    <property type="entry name" value="Sirohaem_synthase_N"/>
</dbReference>
<dbReference type="Pfam" id="PF14824">
    <property type="entry name" value="Sirohm_synth_M"/>
    <property type="match status" value="1"/>
</dbReference>
<evidence type="ECO:0000256" key="3">
    <source>
        <dbReference type="ARBA" id="ARBA00023002"/>
    </source>
</evidence>
<dbReference type="SUPFAM" id="SSF75615">
    <property type="entry name" value="Siroheme synthase middle domains-like"/>
    <property type="match status" value="1"/>
</dbReference>